<evidence type="ECO:0000256" key="1">
    <source>
        <dbReference type="SAM" id="Phobius"/>
    </source>
</evidence>
<accession>A0ABT0AWC4</accession>
<keyword evidence="1" id="KW-1133">Transmembrane helix</keyword>
<feature type="transmembrane region" description="Helical" evidence="1">
    <location>
        <begin position="102"/>
        <end position="119"/>
    </location>
</feature>
<evidence type="ECO:0000313" key="2">
    <source>
        <dbReference type="EMBL" id="MCJ2176955.1"/>
    </source>
</evidence>
<dbReference type="RefSeq" id="WP_243989627.1">
    <property type="nucleotide sequence ID" value="NZ_JALHLE010000001.1"/>
</dbReference>
<proteinExistence type="predicted"/>
<organism evidence="2 3">
    <name type="scientific">Novosphingobium album</name>
    <name type="common">ex Hu et al. 2023</name>
    <dbReference type="NCBI Taxonomy" id="2930093"/>
    <lineage>
        <taxon>Bacteria</taxon>
        <taxon>Pseudomonadati</taxon>
        <taxon>Pseudomonadota</taxon>
        <taxon>Alphaproteobacteria</taxon>
        <taxon>Sphingomonadales</taxon>
        <taxon>Sphingomonadaceae</taxon>
        <taxon>Novosphingobium</taxon>
    </lineage>
</organism>
<comment type="caution">
    <text evidence="2">The sequence shown here is derived from an EMBL/GenBank/DDBJ whole genome shotgun (WGS) entry which is preliminary data.</text>
</comment>
<reference evidence="2" key="1">
    <citation type="submission" date="2022-03" db="EMBL/GenBank/DDBJ databases">
        <title>Identification of a novel bacterium isolated from mangrove sediments.</title>
        <authorList>
            <person name="Pan X."/>
        </authorList>
    </citation>
    <scope>NUCLEOTIDE SEQUENCE</scope>
    <source>
        <strain evidence="2">B2580</strain>
    </source>
</reference>
<keyword evidence="3" id="KW-1185">Reference proteome</keyword>
<keyword evidence="1" id="KW-0812">Transmembrane</keyword>
<feature type="transmembrane region" description="Helical" evidence="1">
    <location>
        <begin position="125"/>
        <end position="143"/>
    </location>
</feature>
<gene>
    <name evidence="2" type="ORF">MTR64_00090</name>
</gene>
<dbReference type="EMBL" id="JALHLE010000001">
    <property type="protein sequence ID" value="MCJ2176955.1"/>
    <property type="molecule type" value="Genomic_DNA"/>
</dbReference>
<name>A0ABT0AWC4_9SPHN</name>
<feature type="transmembrane region" description="Helical" evidence="1">
    <location>
        <begin position="174"/>
        <end position="194"/>
    </location>
</feature>
<feature type="transmembrane region" description="Helical" evidence="1">
    <location>
        <begin position="150"/>
        <end position="168"/>
    </location>
</feature>
<evidence type="ECO:0000313" key="3">
    <source>
        <dbReference type="Proteomes" id="UP001162880"/>
    </source>
</evidence>
<feature type="transmembrane region" description="Helical" evidence="1">
    <location>
        <begin position="61"/>
        <end position="81"/>
    </location>
</feature>
<sequence>MSEVEQAIAQIADIRAQLAASTRFRGYAPEAVGVVGLLSLMITVMQVVWPDRYAANDQQYVLIWGLLMAAGCLLIAGEAILRTYRTSDRMAHPMLISAMRTVIPATVMAAVIPAAVLVYAPQAAWIVPGFWQMQISLVAFASYSMMPRKIIWPGAWFLFSGGAGLFLAGAHGGLTPLVAGAPFVIGHFAIAWALRERKERGHG</sequence>
<feature type="transmembrane region" description="Helical" evidence="1">
    <location>
        <begin position="31"/>
        <end position="49"/>
    </location>
</feature>
<dbReference type="Proteomes" id="UP001162880">
    <property type="component" value="Unassembled WGS sequence"/>
</dbReference>
<keyword evidence="1" id="KW-0472">Membrane</keyword>
<evidence type="ECO:0008006" key="4">
    <source>
        <dbReference type="Google" id="ProtNLM"/>
    </source>
</evidence>
<protein>
    <recommendedName>
        <fullName evidence="4">DUF1109 domain-containing protein</fullName>
    </recommendedName>
</protein>